<evidence type="ECO:0000259" key="5">
    <source>
        <dbReference type="PROSITE" id="PS50072"/>
    </source>
</evidence>
<organism evidence="6 7">
    <name type="scientific">Pseudooceanicola nitratireducens</name>
    <dbReference type="NCBI Taxonomy" id="517719"/>
    <lineage>
        <taxon>Bacteria</taxon>
        <taxon>Pseudomonadati</taxon>
        <taxon>Pseudomonadota</taxon>
        <taxon>Alphaproteobacteria</taxon>
        <taxon>Rhodobacterales</taxon>
        <taxon>Paracoccaceae</taxon>
        <taxon>Pseudooceanicola</taxon>
    </lineage>
</organism>
<feature type="signal peptide" evidence="4">
    <location>
        <begin position="1"/>
        <end position="25"/>
    </location>
</feature>
<dbReference type="Proteomes" id="UP000231644">
    <property type="component" value="Unassembled WGS sequence"/>
</dbReference>
<dbReference type="PROSITE" id="PS00170">
    <property type="entry name" value="CSA_PPIASE_1"/>
    <property type="match status" value="1"/>
</dbReference>
<dbReference type="Gene3D" id="2.40.100.10">
    <property type="entry name" value="Cyclophilin-like"/>
    <property type="match status" value="1"/>
</dbReference>
<proteinExistence type="inferred from homology"/>
<dbReference type="AlphaFoldDB" id="A0A1I1KXH7"/>
<dbReference type="SUPFAM" id="SSF50891">
    <property type="entry name" value="Cyclophilin-like"/>
    <property type="match status" value="1"/>
</dbReference>
<dbReference type="GO" id="GO:0006457">
    <property type="term" value="P:protein folding"/>
    <property type="evidence" value="ECO:0007669"/>
    <property type="project" value="InterPro"/>
</dbReference>
<evidence type="ECO:0000256" key="4">
    <source>
        <dbReference type="RuleBase" id="RU363019"/>
    </source>
</evidence>
<evidence type="ECO:0000313" key="7">
    <source>
        <dbReference type="Proteomes" id="UP000231644"/>
    </source>
</evidence>
<dbReference type="OrthoDB" id="9807797at2"/>
<dbReference type="InterPro" id="IPR002130">
    <property type="entry name" value="Cyclophilin-type_PPIase_dom"/>
</dbReference>
<gene>
    <name evidence="6" type="ORF">SAMN05421762_1680</name>
</gene>
<evidence type="ECO:0000256" key="3">
    <source>
        <dbReference type="ARBA" id="ARBA00023235"/>
    </source>
</evidence>
<evidence type="ECO:0000256" key="1">
    <source>
        <dbReference type="ARBA" id="ARBA00007365"/>
    </source>
</evidence>
<keyword evidence="4" id="KW-0732">Signal</keyword>
<keyword evidence="7" id="KW-1185">Reference proteome</keyword>
<dbReference type="PRINTS" id="PR00153">
    <property type="entry name" value="CSAPPISMRASE"/>
</dbReference>
<dbReference type="EMBL" id="FOLX01000001">
    <property type="protein sequence ID" value="SFC65527.1"/>
    <property type="molecule type" value="Genomic_DNA"/>
</dbReference>
<keyword evidence="3 4" id="KW-0413">Isomerase</keyword>
<dbReference type="InterPro" id="IPR044666">
    <property type="entry name" value="Cyclophilin_A-like"/>
</dbReference>
<dbReference type="PROSITE" id="PS50072">
    <property type="entry name" value="CSA_PPIASE_2"/>
    <property type="match status" value="1"/>
</dbReference>
<dbReference type="RefSeq" id="WP_093451634.1">
    <property type="nucleotide sequence ID" value="NZ_FNZG01000003.1"/>
</dbReference>
<protein>
    <recommendedName>
        <fullName evidence="4">Peptidyl-prolyl cis-trans isomerase</fullName>
        <shortName evidence="4">PPIase</shortName>
        <ecNumber evidence="4">5.2.1.8</ecNumber>
    </recommendedName>
</protein>
<dbReference type="InterPro" id="IPR020892">
    <property type="entry name" value="Cyclophilin-type_PPIase_CS"/>
</dbReference>
<comment type="similarity">
    <text evidence="1 4">Belongs to the cyclophilin-type PPIase family.</text>
</comment>
<name>A0A1I1KXH7_9RHOB</name>
<feature type="domain" description="PPIase cyclophilin-type" evidence="5">
    <location>
        <begin position="27"/>
        <end position="189"/>
    </location>
</feature>
<evidence type="ECO:0000313" key="6">
    <source>
        <dbReference type="EMBL" id="SFC65527.1"/>
    </source>
</evidence>
<dbReference type="CDD" id="cd00317">
    <property type="entry name" value="cyclophilin"/>
    <property type="match status" value="1"/>
</dbReference>
<sequence length="189" mass="19721">MRKAPALLAALVTFGALSGAAPALATGLDIEIAGEASGTIHIDLFEDIAPKHVEQITALAAAGDYAGVYFHRVIKGFMAQTGDVEFAREGGDMRRAGMGGSSRPDLPAEFSDKTFDRGVVGMARAQNPNSANSQFFIMFAPGPFLDGQYTVVGEVTSGMDIVDAIKLGDGPNGSVIGEPDRMVKVTVTE</sequence>
<feature type="chain" id="PRO_5013988043" description="Peptidyl-prolyl cis-trans isomerase" evidence="4">
    <location>
        <begin position="26"/>
        <end position="189"/>
    </location>
</feature>
<dbReference type="Pfam" id="PF00160">
    <property type="entry name" value="Pro_isomerase"/>
    <property type="match status" value="1"/>
</dbReference>
<accession>A0A1I1KXH7</accession>
<dbReference type="InterPro" id="IPR029000">
    <property type="entry name" value="Cyclophilin-like_dom_sf"/>
</dbReference>
<dbReference type="PANTHER" id="PTHR45625">
    <property type="entry name" value="PEPTIDYL-PROLYL CIS-TRANS ISOMERASE-RELATED"/>
    <property type="match status" value="1"/>
</dbReference>
<dbReference type="STRING" id="517719.SAMN05421762_1680"/>
<reference evidence="6 7" key="1">
    <citation type="submission" date="2016-10" db="EMBL/GenBank/DDBJ databases">
        <authorList>
            <person name="de Groot N.N."/>
        </authorList>
    </citation>
    <scope>NUCLEOTIDE SEQUENCE [LARGE SCALE GENOMIC DNA]</scope>
    <source>
        <strain evidence="6 7">DSM 29619</strain>
    </source>
</reference>
<dbReference type="GO" id="GO:0003755">
    <property type="term" value="F:peptidyl-prolyl cis-trans isomerase activity"/>
    <property type="evidence" value="ECO:0007669"/>
    <property type="project" value="UniProtKB-UniRule"/>
</dbReference>
<evidence type="ECO:0000256" key="2">
    <source>
        <dbReference type="ARBA" id="ARBA00023110"/>
    </source>
</evidence>
<comment type="function">
    <text evidence="4">PPIases accelerate the folding of proteins. It catalyzes the cis-trans isomerization of proline imidic peptide bonds in oligopeptides.</text>
</comment>
<comment type="catalytic activity">
    <reaction evidence="4">
        <text>[protein]-peptidylproline (omega=180) = [protein]-peptidylproline (omega=0)</text>
        <dbReference type="Rhea" id="RHEA:16237"/>
        <dbReference type="Rhea" id="RHEA-COMP:10747"/>
        <dbReference type="Rhea" id="RHEA-COMP:10748"/>
        <dbReference type="ChEBI" id="CHEBI:83833"/>
        <dbReference type="ChEBI" id="CHEBI:83834"/>
        <dbReference type="EC" id="5.2.1.8"/>
    </reaction>
</comment>
<dbReference type="PANTHER" id="PTHR45625:SF4">
    <property type="entry name" value="PEPTIDYLPROLYL ISOMERASE DOMAIN AND WD REPEAT-CONTAINING PROTEIN 1"/>
    <property type="match status" value="1"/>
</dbReference>
<keyword evidence="2 4" id="KW-0697">Rotamase</keyword>
<dbReference type="EC" id="5.2.1.8" evidence="4"/>